<evidence type="ECO:0000313" key="3">
    <source>
        <dbReference type="Proteomes" id="UP000006765"/>
    </source>
</evidence>
<dbReference type="Pfam" id="PF00561">
    <property type="entry name" value="Abhydrolase_1"/>
    <property type="match status" value="1"/>
</dbReference>
<protein>
    <submittedName>
        <fullName evidence="2">Alpha/beta hydrolase fold protein</fullName>
    </submittedName>
</protein>
<dbReference type="Gene3D" id="3.40.50.1820">
    <property type="entry name" value="alpha/beta hydrolase"/>
    <property type="match status" value="1"/>
</dbReference>
<proteinExistence type="predicted"/>
<dbReference type="eggNOG" id="COG2267">
    <property type="taxonomic scope" value="Bacteria"/>
</dbReference>
<dbReference type="SUPFAM" id="SSF53474">
    <property type="entry name" value="alpha/beta-Hydrolases"/>
    <property type="match status" value="1"/>
</dbReference>
<keyword evidence="2" id="KW-0378">Hydrolase</keyword>
<dbReference type="InterPro" id="IPR000073">
    <property type="entry name" value="AB_hydrolase_1"/>
</dbReference>
<evidence type="ECO:0000259" key="1">
    <source>
        <dbReference type="Pfam" id="PF00561"/>
    </source>
</evidence>
<dbReference type="EMBL" id="AMGO01000052">
    <property type="protein sequence ID" value="EKE43579.1"/>
    <property type="molecule type" value="Genomic_DNA"/>
</dbReference>
<organism evidence="2 3">
    <name type="scientific">Oceaniovalibus guishaninsula JLT2003</name>
    <dbReference type="NCBI Taxonomy" id="1231392"/>
    <lineage>
        <taxon>Bacteria</taxon>
        <taxon>Pseudomonadati</taxon>
        <taxon>Pseudomonadota</taxon>
        <taxon>Alphaproteobacteria</taxon>
        <taxon>Rhodobacterales</taxon>
        <taxon>Roseobacteraceae</taxon>
        <taxon>Oceaniovalibus</taxon>
    </lineage>
</organism>
<dbReference type="OrthoDB" id="9804723at2"/>
<reference evidence="2 3" key="1">
    <citation type="journal article" date="2012" name="J. Bacteriol.">
        <title>Draft Genome Sequence of Oceaniovalibus guishaninsula JLT2003T.</title>
        <authorList>
            <person name="Tang K."/>
            <person name="Liu K."/>
            <person name="Jiao N."/>
        </authorList>
    </citation>
    <scope>NUCLEOTIDE SEQUENCE [LARGE SCALE GENOMIC DNA]</scope>
    <source>
        <strain evidence="2 3">JLT2003</strain>
    </source>
</reference>
<dbReference type="PANTHER" id="PTHR46438">
    <property type="entry name" value="ALPHA/BETA-HYDROLASES SUPERFAMILY PROTEIN"/>
    <property type="match status" value="1"/>
</dbReference>
<dbReference type="GO" id="GO:0016787">
    <property type="term" value="F:hydrolase activity"/>
    <property type="evidence" value="ECO:0007669"/>
    <property type="project" value="UniProtKB-KW"/>
</dbReference>
<dbReference type="RefSeq" id="WP_007427463.1">
    <property type="nucleotide sequence ID" value="NZ_AMGO01000052.1"/>
</dbReference>
<dbReference type="InterPro" id="IPR029058">
    <property type="entry name" value="AB_hydrolase_fold"/>
</dbReference>
<dbReference type="STRING" id="1231392.OCGS_2311"/>
<keyword evidence="3" id="KW-1185">Reference proteome</keyword>
<dbReference type="PANTHER" id="PTHR46438:SF11">
    <property type="entry name" value="LIPASE-RELATED"/>
    <property type="match status" value="1"/>
</dbReference>
<accession>K2HL01</accession>
<dbReference type="AlphaFoldDB" id="K2HL01"/>
<name>K2HL01_9RHOB</name>
<gene>
    <name evidence="2" type="ORF">OCGS_2311</name>
</gene>
<comment type="caution">
    <text evidence="2">The sequence shown here is derived from an EMBL/GenBank/DDBJ whole genome shotgun (WGS) entry which is preliminary data.</text>
</comment>
<dbReference type="PRINTS" id="PR00111">
    <property type="entry name" value="ABHYDROLASE"/>
</dbReference>
<sequence length="287" mass="30654">MPFADRFVTVAGREAAYVDEGPKAGTPLVLLHGGGFDHAEMTWRSTIAALRGRYRVIVPDLPGYGASAGFGRPHDLTDLGLWLDRFLDAVGVARADVAGVSMGGGMALWLAIHRPARVRRLVPASAYGLMAHLPAEGLARLFLRQGGARLVYAIAARGGPLARAGLAATYADPARVTDAAFRDLVAVARDQSARRSFDDFLAAELGADGLKSDLTPMLGRIVAPTLLIHGAADRLIPPRHARRAARLVPGARLLELDAGHWPMRERPDLFLPALDGFLTDQPVTTNP</sequence>
<feature type="domain" description="AB hydrolase-1" evidence="1">
    <location>
        <begin position="27"/>
        <end position="265"/>
    </location>
</feature>
<evidence type="ECO:0000313" key="2">
    <source>
        <dbReference type="EMBL" id="EKE43579.1"/>
    </source>
</evidence>
<dbReference type="Proteomes" id="UP000006765">
    <property type="component" value="Unassembled WGS sequence"/>
</dbReference>